<evidence type="ECO:0000256" key="1">
    <source>
        <dbReference type="ARBA" id="ARBA00004613"/>
    </source>
</evidence>
<dbReference type="OrthoDB" id="9762066at2"/>
<evidence type="ECO:0000256" key="4">
    <source>
        <dbReference type="SAM" id="MobiDB-lite"/>
    </source>
</evidence>
<dbReference type="EMBL" id="SMKX01000057">
    <property type="protein sequence ID" value="TDD58166.1"/>
    <property type="molecule type" value="Genomic_DNA"/>
</dbReference>
<reference evidence="6 7" key="1">
    <citation type="submission" date="2019-03" db="EMBL/GenBank/DDBJ databases">
        <title>Draft genome sequences of novel Actinobacteria.</title>
        <authorList>
            <person name="Sahin N."/>
            <person name="Ay H."/>
            <person name="Saygin H."/>
        </authorList>
    </citation>
    <scope>NUCLEOTIDE SEQUENCE [LARGE SCALE GENOMIC DNA]</scope>
    <source>
        <strain evidence="6 7">JCM 13523</strain>
    </source>
</reference>
<dbReference type="RefSeq" id="WP_132169630.1">
    <property type="nucleotide sequence ID" value="NZ_SMKX01000057.1"/>
</dbReference>
<dbReference type="GO" id="GO:0005576">
    <property type="term" value="C:extracellular region"/>
    <property type="evidence" value="ECO:0007669"/>
    <property type="project" value="UniProtKB-SubCell"/>
</dbReference>
<name>A0A4R4ZJE0_9ACTN</name>
<comment type="subcellular location">
    <subcellularLocation>
        <location evidence="1">Secreted</location>
    </subcellularLocation>
</comment>
<dbReference type="Proteomes" id="UP000295124">
    <property type="component" value="Unassembled WGS sequence"/>
</dbReference>
<evidence type="ECO:0000313" key="6">
    <source>
        <dbReference type="EMBL" id="TDD58166.1"/>
    </source>
</evidence>
<dbReference type="InterPro" id="IPR055372">
    <property type="entry name" value="CBM96"/>
</dbReference>
<gene>
    <name evidence="6" type="ORF">E1263_20260</name>
</gene>
<dbReference type="NCBIfam" id="NF033679">
    <property type="entry name" value="DNRLRE_dom"/>
    <property type="match status" value="1"/>
</dbReference>
<organism evidence="6 7">
    <name type="scientific">Kribbella antibiotica</name>
    <dbReference type="NCBI Taxonomy" id="190195"/>
    <lineage>
        <taxon>Bacteria</taxon>
        <taxon>Bacillati</taxon>
        <taxon>Actinomycetota</taxon>
        <taxon>Actinomycetes</taxon>
        <taxon>Propionibacteriales</taxon>
        <taxon>Kribbellaceae</taxon>
        <taxon>Kribbella</taxon>
    </lineage>
</organism>
<keyword evidence="3" id="KW-0732">Signal</keyword>
<sequence length="623" mass="66488">MATGLHALPAAAAPPPPVSKVGRDSAEAAKFAATSGSPVEIANLTTETSQTFANANGSFTAETSNGPVRVKRDGAWHTIDTTLEFRSDGTVGPKAAASEISLSGGGAGRIGTTGVPDGTWTLNSPWTLPRPTLNGSTATYAEVLQGVDLVLDATSEGFSYNLVVKTREAGSDPALKSIHFPVETEGLSLRTNRPEGPAYVAADGRLVLTAGDAVMWDSAKSSPQGKAVVPRKSAQLVEDGPAGAHASEMELRGDESGLTMIPNAELLKASSTVYPVVLDPETKPVGRTAWAAAWELYPTTSFFNTSHSLGVGYESYEQHKIVRSFFQYDTAQFRGKKITEAVMKTYETHSASCEKKSVTVSRTTTITTRTTWNNQPGVQMEAGSQSFAKGYSSACPDGYVEFDVTPAIADTAANGYGTATFRLRATDEKDGLAWKQFKSDSVLRISYVTPPDVPRQLGLTDPATGCDTAADPVNVGSFNIQFAVEPILQGRVNEPNARLQSDLEIFSSTGRLHWSRRLGPDLPGTVQKISIPNTDAAKIFLDGATYHYRARTVYPIPGGETLVSEYRGPCFFKVDRDAPPPPVVTAKYGTRDVPNCHNAPSTCEEVAPFGEGVSFTFEGKHRM</sequence>
<keyword evidence="7" id="KW-1185">Reference proteome</keyword>
<evidence type="ECO:0000256" key="2">
    <source>
        <dbReference type="ARBA" id="ARBA00022525"/>
    </source>
</evidence>
<feature type="region of interest" description="Disordered" evidence="4">
    <location>
        <begin position="1"/>
        <end position="25"/>
    </location>
</feature>
<feature type="domain" description="Carbohydrate-binding module family 96" evidence="5">
    <location>
        <begin position="303"/>
        <end position="430"/>
    </location>
</feature>
<comment type="caution">
    <text evidence="6">The sequence shown here is derived from an EMBL/GenBank/DDBJ whole genome shotgun (WGS) entry which is preliminary data.</text>
</comment>
<protein>
    <submittedName>
        <fullName evidence="6">DNRLRE domain-containing protein</fullName>
    </submittedName>
</protein>
<accession>A0A4R4ZJE0</accession>
<evidence type="ECO:0000259" key="5">
    <source>
        <dbReference type="Pfam" id="PF24517"/>
    </source>
</evidence>
<dbReference type="AlphaFoldDB" id="A0A4R4ZJE0"/>
<evidence type="ECO:0000313" key="7">
    <source>
        <dbReference type="Proteomes" id="UP000295124"/>
    </source>
</evidence>
<keyword evidence="2" id="KW-0964">Secreted</keyword>
<evidence type="ECO:0000256" key="3">
    <source>
        <dbReference type="ARBA" id="ARBA00022729"/>
    </source>
</evidence>
<dbReference type="Pfam" id="PF24517">
    <property type="entry name" value="CBM96"/>
    <property type="match status" value="1"/>
</dbReference>
<proteinExistence type="predicted"/>